<evidence type="ECO:0000313" key="2">
    <source>
        <dbReference type="Proteomes" id="UP001229421"/>
    </source>
</evidence>
<dbReference type="Proteomes" id="UP001229421">
    <property type="component" value="Unassembled WGS sequence"/>
</dbReference>
<sequence length="139" mass="15845">MDRGFSRPTSTDDEDKDNAFYAELTRQILLLMDENDEVQANNKCVRTFNRTPVGNGAPSLIPVPSGDYFGWWEGGEVPVPGWMGRLWTANGGGTGRELEWNWCGLLALSFEMNEFRINEGGRDRERHFLITRKALRESM</sequence>
<reference evidence="1" key="1">
    <citation type="journal article" date="2023" name="bioRxiv">
        <title>Improved chromosome-level genome assembly for marigold (Tagetes erecta).</title>
        <authorList>
            <person name="Jiang F."/>
            <person name="Yuan L."/>
            <person name="Wang S."/>
            <person name="Wang H."/>
            <person name="Xu D."/>
            <person name="Wang A."/>
            <person name="Fan W."/>
        </authorList>
    </citation>
    <scope>NUCLEOTIDE SEQUENCE</scope>
    <source>
        <strain evidence="1">WSJ</strain>
        <tissue evidence="1">Leaf</tissue>
    </source>
</reference>
<proteinExistence type="predicted"/>
<accession>A0AAD8NWE1</accession>
<evidence type="ECO:0000313" key="1">
    <source>
        <dbReference type="EMBL" id="KAK1423154.1"/>
    </source>
</evidence>
<organism evidence="1 2">
    <name type="scientific">Tagetes erecta</name>
    <name type="common">African marigold</name>
    <dbReference type="NCBI Taxonomy" id="13708"/>
    <lineage>
        <taxon>Eukaryota</taxon>
        <taxon>Viridiplantae</taxon>
        <taxon>Streptophyta</taxon>
        <taxon>Embryophyta</taxon>
        <taxon>Tracheophyta</taxon>
        <taxon>Spermatophyta</taxon>
        <taxon>Magnoliopsida</taxon>
        <taxon>eudicotyledons</taxon>
        <taxon>Gunneridae</taxon>
        <taxon>Pentapetalae</taxon>
        <taxon>asterids</taxon>
        <taxon>campanulids</taxon>
        <taxon>Asterales</taxon>
        <taxon>Asteraceae</taxon>
        <taxon>Asteroideae</taxon>
        <taxon>Heliantheae alliance</taxon>
        <taxon>Tageteae</taxon>
        <taxon>Tagetes</taxon>
    </lineage>
</organism>
<comment type="caution">
    <text evidence="1">The sequence shown here is derived from an EMBL/GenBank/DDBJ whole genome shotgun (WGS) entry which is preliminary data.</text>
</comment>
<keyword evidence="2" id="KW-1185">Reference proteome</keyword>
<name>A0AAD8NWE1_TARER</name>
<protein>
    <submittedName>
        <fullName evidence="1">Uncharacterized protein</fullName>
    </submittedName>
</protein>
<gene>
    <name evidence="1" type="ORF">QVD17_18449</name>
</gene>
<dbReference type="AlphaFoldDB" id="A0AAD8NWE1"/>
<dbReference type="EMBL" id="JAUHHV010000005">
    <property type="protein sequence ID" value="KAK1423154.1"/>
    <property type="molecule type" value="Genomic_DNA"/>
</dbReference>